<evidence type="ECO:0000313" key="4">
    <source>
        <dbReference type="EMBL" id="SPD88053.1"/>
    </source>
</evidence>
<gene>
    <name evidence="4" type="ORF">MPLG2_3023</name>
</gene>
<dbReference type="KEGG" id="mgg:MPLG2_3023"/>
<feature type="chain" id="PRO_5038662471" evidence="2">
    <location>
        <begin position="26"/>
        <end position="256"/>
    </location>
</feature>
<dbReference type="InterPro" id="IPR058193">
    <property type="entry name" value="VanY/YodJ_core_dom"/>
</dbReference>
<feature type="region of interest" description="Disordered" evidence="1">
    <location>
        <begin position="30"/>
        <end position="80"/>
    </location>
</feature>
<dbReference type="InterPro" id="IPR009045">
    <property type="entry name" value="Zn_M74/Hedgehog-like"/>
</dbReference>
<name>A0A2N9JKF0_9ACTN</name>
<evidence type="ECO:0000256" key="1">
    <source>
        <dbReference type="SAM" id="MobiDB-lite"/>
    </source>
</evidence>
<dbReference type="PANTHER" id="PTHR34385:SF1">
    <property type="entry name" value="PEPTIDOGLYCAN L-ALANYL-D-GLUTAMATE ENDOPEPTIDASE CWLK"/>
    <property type="match status" value="1"/>
</dbReference>
<organism evidence="4 5">
    <name type="scientific">Micropruina glycogenica</name>
    <dbReference type="NCBI Taxonomy" id="75385"/>
    <lineage>
        <taxon>Bacteria</taxon>
        <taxon>Bacillati</taxon>
        <taxon>Actinomycetota</taxon>
        <taxon>Actinomycetes</taxon>
        <taxon>Propionibacteriales</taxon>
        <taxon>Nocardioidaceae</taxon>
        <taxon>Micropruina</taxon>
    </lineage>
</organism>
<dbReference type="Pfam" id="PF02557">
    <property type="entry name" value="VanY"/>
    <property type="match status" value="1"/>
</dbReference>
<dbReference type="InterPro" id="IPR052179">
    <property type="entry name" value="DD-CPase-like"/>
</dbReference>
<evidence type="ECO:0000259" key="3">
    <source>
        <dbReference type="Pfam" id="PF02557"/>
    </source>
</evidence>
<dbReference type="Gene3D" id="3.30.1380.10">
    <property type="match status" value="1"/>
</dbReference>
<dbReference type="SUPFAM" id="SSF55166">
    <property type="entry name" value="Hedgehog/DD-peptidase"/>
    <property type="match status" value="1"/>
</dbReference>
<keyword evidence="4" id="KW-0121">Carboxypeptidase</keyword>
<keyword evidence="4" id="KW-0645">Protease</keyword>
<sequence length="256" mass="27075">MLVGVVRRWAISALATGLLAAGCSAVPPQPGSAPSVAAVRPSGQTGSAASPVSSPSAQAPSESLRPSTKPVDDRSGKQLGHPFTVNGMVVVSAKHKVSAAYRPSVGAYGLTPAAGKAFAGLKRAIEKAGLRLYVVSSYRSHAAQQALYASKLASMGRAYTQKYVAVPGTSEHQTGLAVDLRSPGGRGTSFDNSREWRWLRAHAQNYGFVLRYPDGLTKVTGIGFEPWHWRYVGVEQAKAIRALGANMTIEQYLRLA</sequence>
<evidence type="ECO:0000256" key="2">
    <source>
        <dbReference type="SAM" id="SignalP"/>
    </source>
</evidence>
<feature type="signal peptide" evidence="2">
    <location>
        <begin position="1"/>
        <end position="25"/>
    </location>
</feature>
<dbReference type="InterPro" id="IPR003709">
    <property type="entry name" value="VanY-like_core_dom"/>
</dbReference>
<keyword evidence="4" id="KW-0378">Hydrolase</keyword>
<keyword evidence="5" id="KW-1185">Reference proteome</keyword>
<dbReference type="EMBL" id="LT985188">
    <property type="protein sequence ID" value="SPD88053.1"/>
    <property type="molecule type" value="Genomic_DNA"/>
</dbReference>
<proteinExistence type="predicted"/>
<keyword evidence="2" id="KW-0732">Signal</keyword>
<dbReference type="GO" id="GO:0004180">
    <property type="term" value="F:carboxypeptidase activity"/>
    <property type="evidence" value="ECO:0007669"/>
    <property type="project" value="UniProtKB-KW"/>
</dbReference>
<protein>
    <submittedName>
        <fullName evidence="4">Putative D-alanyl-D-alanine carboxypeptidase</fullName>
    </submittedName>
</protein>
<accession>A0A2N9JKF0</accession>
<feature type="domain" description="D-alanyl-D-alanine carboxypeptidase-like core" evidence="3">
    <location>
        <begin position="110"/>
        <end position="233"/>
    </location>
</feature>
<feature type="compositionally biased region" description="Low complexity" evidence="1">
    <location>
        <begin position="47"/>
        <end position="63"/>
    </location>
</feature>
<reference evidence="4 5" key="1">
    <citation type="submission" date="2018-02" db="EMBL/GenBank/DDBJ databases">
        <authorList>
            <person name="Cohen D.B."/>
            <person name="Kent A.D."/>
        </authorList>
    </citation>
    <scope>NUCLEOTIDE SEQUENCE [LARGE SCALE GENOMIC DNA]</scope>
    <source>
        <strain evidence="4">1</strain>
    </source>
</reference>
<evidence type="ECO:0000313" key="5">
    <source>
        <dbReference type="Proteomes" id="UP000238164"/>
    </source>
</evidence>
<dbReference type="AlphaFoldDB" id="A0A2N9JKF0"/>
<dbReference type="PANTHER" id="PTHR34385">
    <property type="entry name" value="D-ALANYL-D-ALANINE CARBOXYPEPTIDASE"/>
    <property type="match status" value="1"/>
</dbReference>
<dbReference type="PROSITE" id="PS51257">
    <property type="entry name" value="PROKAR_LIPOPROTEIN"/>
    <property type="match status" value="1"/>
</dbReference>
<dbReference type="CDD" id="cd14852">
    <property type="entry name" value="LD-carboxypeptidase"/>
    <property type="match status" value="1"/>
</dbReference>
<dbReference type="GO" id="GO:0006508">
    <property type="term" value="P:proteolysis"/>
    <property type="evidence" value="ECO:0007669"/>
    <property type="project" value="InterPro"/>
</dbReference>
<dbReference type="Proteomes" id="UP000238164">
    <property type="component" value="Chromosome 1"/>
</dbReference>